<dbReference type="InterPro" id="IPR028994">
    <property type="entry name" value="Integrin_alpha_N"/>
</dbReference>
<proteinExistence type="predicted"/>
<dbReference type="RefSeq" id="WP_145205588.1">
    <property type="nucleotide sequence ID" value="NZ_CP036434.1"/>
</dbReference>
<gene>
    <name evidence="1" type="ORF">Poly30_56240</name>
</gene>
<keyword evidence="2" id="KW-1185">Reference proteome</keyword>
<name>A0A518F138_9BACT</name>
<sequence>MNQPVTFAPDAGDPVLLPSGSSVFGEAETNLLDRTELALFLSSPDGVSQGGSAWIQDDPAAGDAVWPGFFSSGSFGLNVIDAKRANLDDDSEDEMVLLSASADTLRVYSVDVDPATQTGSFQLLHELGPAATNDTLVGSLVVADFDGDKRDEIAVFRTLGPPLGMDQSSDFWVFDDPTENGVQLLRVSIASPDLFGDHRSLSGLAADLDADGRSELVVVRDGNDFFDRDFVGLSVFTWSDSTDQLQRRTFPQLVYLAPFTILRPFLHTKACAGQFDSDPEDEIVLMSADPASIGYLAFNFTQLSFDPGTAQFHQVATSRFSGACEATPVPFHAFDVCAVDRFGDGRDWIASVRKPLGGNASVRCIRFDEGTGSWSSDLISDATPLARDAVCLETGDSDANGAEELYVGYSWGAGTSKSSYVEVLGAGVTPTRRVTGLGGSVTAPTDEYTRPLVLVPGEFDGDGLRVRFDRASIKISNPVPLVVIAAVPSKAGIEQNYIGCSSTYASGAGTGMETAYSTGTTITAKAGVDFEDFTGTFGASVKATMEREARTTQSLSSEQRFVTGFTNGSDDDAIVFASNLYLVHEYTIMDAPDPNVIGTQFTIDAPQDVRISKWAVSFYNANVAPEYRIGSDVLPHTVGRPETYRNAAEVANLTSSFVSWRTPTVITAPLGTGGQICTSISLVSELATTEQTTMALGAESSYKAWGATVEGSISASSSSAYTVSTNLTTDYTGCVGDISAADYVAWAYDTGMYVYQAGRLANGSNQPTGSWLPGAFPLTVVNFWTEAWGSGY</sequence>
<accession>A0A518F138</accession>
<dbReference type="Proteomes" id="UP000320390">
    <property type="component" value="Chromosome"/>
</dbReference>
<evidence type="ECO:0000313" key="1">
    <source>
        <dbReference type="EMBL" id="QDV10062.1"/>
    </source>
</evidence>
<evidence type="ECO:0008006" key="3">
    <source>
        <dbReference type="Google" id="ProtNLM"/>
    </source>
</evidence>
<dbReference type="EMBL" id="CP036434">
    <property type="protein sequence ID" value="QDV10062.1"/>
    <property type="molecule type" value="Genomic_DNA"/>
</dbReference>
<dbReference type="OrthoDB" id="247570at2"/>
<dbReference type="AlphaFoldDB" id="A0A518F138"/>
<reference evidence="1 2" key="1">
    <citation type="submission" date="2019-02" db="EMBL/GenBank/DDBJ databases">
        <title>Deep-cultivation of Planctomycetes and their phenomic and genomic characterization uncovers novel biology.</title>
        <authorList>
            <person name="Wiegand S."/>
            <person name="Jogler M."/>
            <person name="Boedeker C."/>
            <person name="Pinto D."/>
            <person name="Vollmers J."/>
            <person name="Rivas-Marin E."/>
            <person name="Kohn T."/>
            <person name="Peeters S.H."/>
            <person name="Heuer A."/>
            <person name="Rast P."/>
            <person name="Oberbeckmann S."/>
            <person name="Bunk B."/>
            <person name="Jeske O."/>
            <person name="Meyerdierks A."/>
            <person name="Storesund J.E."/>
            <person name="Kallscheuer N."/>
            <person name="Luecker S."/>
            <person name="Lage O.M."/>
            <person name="Pohl T."/>
            <person name="Merkel B.J."/>
            <person name="Hornburger P."/>
            <person name="Mueller R.-W."/>
            <person name="Bruemmer F."/>
            <person name="Labrenz M."/>
            <person name="Spormann A.M."/>
            <person name="Op den Camp H."/>
            <person name="Overmann J."/>
            <person name="Amann R."/>
            <person name="Jetten M.S.M."/>
            <person name="Mascher T."/>
            <person name="Medema M.H."/>
            <person name="Devos D.P."/>
            <person name="Kaster A.-K."/>
            <person name="Ovreas L."/>
            <person name="Rohde M."/>
            <person name="Galperin M.Y."/>
            <person name="Jogler C."/>
        </authorList>
    </citation>
    <scope>NUCLEOTIDE SEQUENCE [LARGE SCALE GENOMIC DNA]</scope>
    <source>
        <strain evidence="1 2">Poly30</strain>
    </source>
</reference>
<evidence type="ECO:0000313" key="2">
    <source>
        <dbReference type="Proteomes" id="UP000320390"/>
    </source>
</evidence>
<dbReference type="SUPFAM" id="SSF69318">
    <property type="entry name" value="Integrin alpha N-terminal domain"/>
    <property type="match status" value="1"/>
</dbReference>
<organism evidence="1 2">
    <name type="scientific">Saltatorellus ferox</name>
    <dbReference type="NCBI Taxonomy" id="2528018"/>
    <lineage>
        <taxon>Bacteria</taxon>
        <taxon>Pseudomonadati</taxon>
        <taxon>Planctomycetota</taxon>
        <taxon>Planctomycetia</taxon>
        <taxon>Planctomycetia incertae sedis</taxon>
        <taxon>Saltatorellus</taxon>
    </lineage>
</organism>
<protein>
    <recommendedName>
        <fullName evidence="3">FG-GAP repeat protein</fullName>
    </recommendedName>
</protein>